<reference evidence="4 5" key="1">
    <citation type="journal article" date="2018" name="Evol. Lett.">
        <title>Horizontal gene cluster transfer increased hallucinogenic mushroom diversity.</title>
        <authorList>
            <person name="Reynolds H.T."/>
            <person name="Vijayakumar V."/>
            <person name="Gluck-Thaler E."/>
            <person name="Korotkin H.B."/>
            <person name="Matheny P.B."/>
            <person name="Slot J.C."/>
        </authorList>
    </citation>
    <scope>NUCLEOTIDE SEQUENCE [LARGE SCALE GENOMIC DNA]</scope>
    <source>
        <strain evidence="4 5">SRW20</strain>
    </source>
</reference>
<evidence type="ECO:0000259" key="3">
    <source>
        <dbReference type="Pfam" id="PF05970"/>
    </source>
</evidence>
<keyword evidence="1" id="KW-0227">DNA damage</keyword>
<sequence length="580" mass="64635">MIQEFTLNTEQARAFRLVAEHSLDRRNEPLKMYLGGPGGTGKSRVINALKEFFSRKGQSRRFRLASFAGIAAKNISGMTVHSALLLNQRGGKAAQSKTKRDLVSSWEGVDYFFIDEVSTISCKLLSDISDALVDAKSNTAPFGGVNMILAGDFAQLPPVRATRLSAAVDTNPARTTKPYAQGIVAGKLLWQSFTKVVMLTQIMRQAGNENKDFVDLLMRLRTGTCTDDDHATLSHRLIQNQDVNPRDWEDTPIIVSGNAQKDALNDYAAAAFAARTNQELHWYHAVDTHRGKQITDGTLKRHLQSLHSGLTNQRLGKIPLVIGMPVMIGQNYDLEGGIVNGCMGKLRKIRYKEDEHGNRYATSCVVECDSISCEALHGLPPNHAVVLEDTVDMTFEHPHSGKKCKIKRTQLPLTPAFALTAHKAQGQTMPKALVDIQSCRGTESPYVMISRVTSLQGLLILRPFDTKKIKCRQSEDVRKEMTRLETLRWQTIAEIGSLAEKRTARKMLKTRIDREQESYSVNQPLKRPRKVSQNDNQSNVKKRRIAADVAPSYGDQGLEMDVDIDHADAPLRIPKKVQVL</sequence>
<keyword evidence="1" id="KW-0234">DNA repair</keyword>
<dbReference type="GO" id="GO:0005524">
    <property type="term" value="F:ATP binding"/>
    <property type="evidence" value="ECO:0007669"/>
    <property type="project" value="UniProtKB-KW"/>
</dbReference>
<evidence type="ECO:0000313" key="5">
    <source>
        <dbReference type="Proteomes" id="UP000284706"/>
    </source>
</evidence>
<dbReference type="OrthoDB" id="432234at2759"/>
<evidence type="ECO:0000256" key="1">
    <source>
        <dbReference type="RuleBase" id="RU363044"/>
    </source>
</evidence>
<gene>
    <name evidence="4" type="ORF">CVT26_008820</name>
</gene>
<dbReference type="GO" id="GO:0016887">
    <property type="term" value="F:ATP hydrolysis activity"/>
    <property type="evidence" value="ECO:0007669"/>
    <property type="project" value="RHEA"/>
</dbReference>
<dbReference type="GO" id="GO:0006281">
    <property type="term" value="P:DNA repair"/>
    <property type="evidence" value="ECO:0007669"/>
    <property type="project" value="UniProtKB-KW"/>
</dbReference>
<evidence type="ECO:0000313" key="4">
    <source>
        <dbReference type="EMBL" id="PPQ86519.1"/>
    </source>
</evidence>
<keyword evidence="1" id="KW-0547">Nucleotide-binding</keyword>
<evidence type="ECO:0000256" key="2">
    <source>
        <dbReference type="SAM" id="MobiDB-lite"/>
    </source>
</evidence>
<dbReference type="GO" id="GO:0006310">
    <property type="term" value="P:DNA recombination"/>
    <property type="evidence" value="ECO:0007669"/>
    <property type="project" value="UniProtKB-KW"/>
</dbReference>
<dbReference type="InterPro" id="IPR027417">
    <property type="entry name" value="P-loop_NTPase"/>
</dbReference>
<comment type="caution">
    <text evidence="4">The sequence shown here is derived from an EMBL/GenBank/DDBJ whole genome shotgun (WGS) entry which is preliminary data.</text>
</comment>
<dbReference type="InParanoid" id="A0A409X6V9"/>
<keyword evidence="1" id="KW-0233">DNA recombination</keyword>
<feature type="region of interest" description="Disordered" evidence="2">
    <location>
        <begin position="511"/>
        <end position="545"/>
    </location>
</feature>
<dbReference type="STRING" id="231916.A0A409X6V9"/>
<keyword evidence="1" id="KW-0378">Hydrolase</keyword>
<comment type="cofactor">
    <cofactor evidence="1">
        <name>Mg(2+)</name>
        <dbReference type="ChEBI" id="CHEBI:18420"/>
    </cofactor>
</comment>
<keyword evidence="5" id="KW-1185">Reference proteome</keyword>
<dbReference type="InterPro" id="IPR010285">
    <property type="entry name" value="DNA_helicase_pif1-like_DEAD"/>
</dbReference>
<dbReference type="Proteomes" id="UP000284706">
    <property type="component" value="Unassembled WGS sequence"/>
</dbReference>
<dbReference type="PANTHER" id="PTHR47642">
    <property type="entry name" value="ATP-DEPENDENT DNA HELICASE"/>
    <property type="match status" value="1"/>
</dbReference>
<protein>
    <recommendedName>
        <fullName evidence="1">ATP-dependent DNA helicase</fullName>
        <ecNumber evidence="1">5.6.2.3</ecNumber>
    </recommendedName>
</protein>
<dbReference type="EMBL" id="NHYE01004050">
    <property type="protein sequence ID" value="PPQ86519.1"/>
    <property type="molecule type" value="Genomic_DNA"/>
</dbReference>
<comment type="catalytic activity">
    <reaction evidence="1">
        <text>ATP + H2O = ADP + phosphate + H(+)</text>
        <dbReference type="Rhea" id="RHEA:13065"/>
        <dbReference type="ChEBI" id="CHEBI:15377"/>
        <dbReference type="ChEBI" id="CHEBI:15378"/>
        <dbReference type="ChEBI" id="CHEBI:30616"/>
        <dbReference type="ChEBI" id="CHEBI:43474"/>
        <dbReference type="ChEBI" id="CHEBI:456216"/>
        <dbReference type="EC" id="5.6.2.3"/>
    </reaction>
</comment>
<dbReference type="EC" id="5.6.2.3" evidence="1"/>
<keyword evidence="1" id="KW-0067">ATP-binding</keyword>
<organism evidence="4 5">
    <name type="scientific">Gymnopilus dilepis</name>
    <dbReference type="NCBI Taxonomy" id="231916"/>
    <lineage>
        <taxon>Eukaryota</taxon>
        <taxon>Fungi</taxon>
        <taxon>Dikarya</taxon>
        <taxon>Basidiomycota</taxon>
        <taxon>Agaricomycotina</taxon>
        <taxon>Agaricomycetes</taxon>
        <taxon>Agaricomycetidae</taxon>
        <taxon>Agaricales</taxon>
        <taxon>Agaricineae</taxon>
        <taxon>Hymenogastraceae</taxon>
        <taxon>Gymnopilus</taxon>
    </lineage>
</organism>
<dbReference type="GO" id="GO:0043139">
    <property type="term" value="F:5'-3' DNA helicase activity"/>
    <property type="evidence" value="ECO:0007669"/>
    <property type="project" value="UniProtKB-EC"/>
</dbReference>
<keyword evidence="1" id="KW-0347">Helicase</keyword>
<accession>A0A409X6V9</accession>
<dbReference type="Gene3D" id="3.40.50.300">
    <property type="entry name" value="P-loop containing nucleotide triphosphate hydrolases"/>
    <property type="match status" value="1"/>
</dbReference>
<dbReference type="Pfam" id="PF05970">
    <property type="entry name" value="PIF1"/>
    <property type="match status" value="1"/>
</dbReference>
<comment type="similarity">
    <text evidence="1">Belongs to the helicase family.</text>
</comment>
<name>A0A409X6V9_9AGAR</name>
<dbReference type="GO" id="GO:0000723">
    <property type="term" value="P:telomere maintenance"/>
    <property type="evidence" value="ECO:0007669"/>
    <property type="project" value="InterPro"/>
</dbReference>
<dbReference type="AlphaFoldDB" id="A0A409X6V9"/>
<dbReference type="InterPro" id="IPR051055">
    <property type="entry name" value="PIF1_helicase"/>
</dbReference>
<feature type="domain" description="DNA helicase Pif1-like DEAD-box helicase" evidence="3">
    <location>
        <begin position="7"/>
        <end position="229"/>
    </location>
</feature>
<dbReference type="SUPFAM" id="SSF52540">
    <property type="entry name" value="P-loop containing nucleoside triphosphate hydrolases"/>
    <property type="match status" value="2"/>
</dbReference>
<proteinExistence type="inferred from homology"/>
<dbReference type="PANTHER" id="PTHR47642:SF6">
    <property type="entry name" value="ATP-DEPENDENT DNA HELICASE"/>
    <property type="match status" value="1"/>
</dbReference>